<dbReference type="Pfam" id="PF02878">
    <property type="entry name" value="PGM_PMM_I"/>
    <property type="match status" value="1"/>
</dbReference>
<sequence length="495" mass="52773">MHIGDLMAESGVKFGTSGARGLASEMTDWVSYAYTVGFLRYLQEVGVLVPGQAVGIAGDLRPSTPRIMAACAQAALDQGCRPINCGPIPSPALAAYGIALGIPSLMVTGSHIPDDRNGIKFNLPTGEILKQDEEGIREQEVKRPSGVFDAAGAFIDTDAARLPSRDDSAYRDYIARYLDFFPPGCLAGLRVGIYEHSSVAREAYADVLGGLGVEIVRLGRSAQFIPVDTEAIRSEDIDLARQWATADRFDALVSADGDGDRPLVGDEQGVWLRGDIAGVLCARQLGVAGVVTPVSSNTAVEKCGCFQSVLRTRIGSPFVIEGMQTLIDRGLSPVVGYEANGGFLLGSPIEADDRRLAALPTRDAVLVAVTILLASVEQGKPLSALASDLPHRFTYSDRLKDFPTHISQARIATLVSGDFPQDKAAIESLFGASFGPVISTDTTDGLRITFASGEIAHLRPSGNAPELRAYTEADTSERARDMNAICMEILASWRR</sequence>
<keyword evidence="13" id="KW-1185">Reference proteome</keyword>
<protein>
    <submittedName>
        <fullName evidence="12">Phosphomannomutase</fullName>
    </submittedName>
</protein>
<evidence type="ECO:0000259" key="9">
    <source>
        <dbReference type="Pfam" id="PF02878"/>
    </source>
</evidence>
<keyword evidence="6" id="KW-0413">Isomerase</keyword>
<keyword evidence="4 7" id="KW-0479">Metal-binding</keyword>
<evidence type="ECO:0000259" key="10">
    <source>
        <dbReference type="Pfam" id="PF02879"/>
    </source>
</evidence>
<organism evidence="12 13">
    <name type="scientific">Thiorhodococcus fuscus</name>
    <dbReference type="NCBI Taxonomy" id="527200"/>
    <lineage>
        <taxon>Bacteria</taxon>
        <taxon>Pseudomonadati</taxon>
        <taxon>Pseudomonadota</taxon>
        <taxon>Gammaproteobacteria</taxon>
        <taxon>Chromatiales</taxon>
        <taxon>Chromatiaceae</taxon>
        <taxon>Thiorhodococcus</taxon>
    </lineage>
</organism>
<dbReference type="InterPro" id="IPR036900">
    <property type="entry name" value="A-D-PHexomutase_C_sf"/>
</dbReference>
<dbReference type="InterPro" id="IPR005844">
    <property type="entry name" value="A-D-PHexomutase_a/b/a-I"/>
</dbReference>
<dbReference type="PROSITE" id="PS00710">
    <property type="entry name" value="PGM_PMM"/>
    <property type="match status" value="1"/>
</dbReference>
<feature type="domain" description="Alpha-D-phosphohexomutase alpha/beta/alpha" evidence="11">
    <location>
        <begin position="274"/>
        <end position="393"/>
    </location>
</feature>
<dbReference type="PANTHER" id="PTHR42946">
    <property type="entry name" value="PHOSPHOHEXOSE MUTASE"/>
    <property type="match status" value="1"/>
</dbReference>
<dbReference type="Gene3D" id="3.30.310.50">
    <property type="entry name" value="Alpha-D-phosphohexomutase, C-terminal domain"/>
    <property type="match status" value="1"/>
</dbReference>
<dbReference type="InterPro" id="IPR005845">
    <property type="entry name" value="A-D-PHexomutase_a/b/a-II"/>
</dbReference>
<dbReference type="Pfam" id="PF02880">
    <property type="entry name" value="PGM_PMM_III"/>
    <property type="match status" value="1"/>
</dbReference>
<evidence type="ECO:0000256" key="4">
    <source>
        <dbReference type="ARBA" id="ARBA00022723"/>
    </source>
</evidence>
<dbReference type="Gene3D" id="3.40.120.10">
    <property type="entry name" value="Alpha-D-Glucose-1,6-Bisphosphate, subunit A, domain 3"/>
    <property type="match status" value="3"/>
</dbReference>
<evidence type="ECO:0000259" key="11">
    <source>
        <dbReference type="Pfam" id="PF02880"/>
    </source>
</evidence>
<dbReference type="EMBL" id="JBHUHX010000015">
    <property type="protein sequence ID" value="MFD2111522.1"/>
    <property type="molecule type" value="Genomic_DNA"/>
</dbReference>
<dbReference type="Pfam" id="PF00408">
    <property type="entry name" value="PGM_PMM_IV"/>
    <property type="match status" value="1"/>
</dbReference>
<accession>A0ABW4Y5T1</accession>
<evidence type="ECO:0000259" key="8">
    <source>
        <dbReference type="Pfam" id="PF00408"/>
    </source>
</evidence>
<name>A0ABW4Y5T1_9GAMM</name>
<evidence type="ECO:0000256" key="2">
    <source>
        <dbReference type="ARBA" id="ARBA00010231"/>
    </source>
</evidence>
<dbReference type="InterPro" id="IPR050060">
    <property type="entry name" value="Phosphoglucosamine_mutase"/>
</dbReference>
<evidence type="ECO:0000256" key="1">
    <source>
        <dbReference type="ARBA" id="ARBA00001946"/>
    </source>
</evidence>
<dbReference type="InterPro" id="IPR005843">
    <property type="entry name" value="A-D-PHexomutase_C"/>
</dbReference>
<dbReference type="SUPFAM" id="SSF55957">
    <property type="entry name" value="Phosphoglucomutase, C-terminal domain"/>
    <property type="match status" value="1"/>
</dbReference>
<proteinExistence type="inferred from homology"/>
<dbReference type="CDD" id="cd03088">
    <property type="entry name" value="ManB"/>
    <property type="match status" value="1"/>
</dbReference>
<keyword evidence="5 7" id="KW-0460">Magnesium</keyword>
<evidence type="ECO:0000313" key="13">
    <source>
        <dbReference type="Proteomes" id="UP001597337"/>
    </source>
</evidence>
<keyword evidence="3" id="KW-0597">Phosphoprotein</keyword>
<dbReference type="Proteomes" id="UP001597337">
    <property type="component" value="Unassembled WGS sequence"/>
</dbReference>
<dbReference type="SUPFAM" id="SSF53738">
    <property type="entry name" value="Phosphoglucomutase, first 3 domains"/>
    <property type="match status" value="3"/>
</dbReference>
<evidence type="ECO:0000256" key="7">
    <source>
        <dbReference type="RuleBase" id="RU004326"/>
    </source>
</evidence>
<comment type="cofactor">
    <cofactor evidence="1">
        <name>Mg(2+)</name>
        <dbReference type="ChEBI" id="CHEBI:18420"/>
    </cofactor>
</comment>
<evidence type="ECO:0000256" key="3">
    <source>
        <dbReference type="ARBA" id="ARBA00022553"/>
    </source>
</evidence>
<feature type="domain" description="Alpha-D-phosphohexomutase alpha/beta/alpha" evidence="9">
    <location>
        <begin position="12"/>
        <end position="138"/>
    </location>
</feature>
<reference evidence="13" key="1">
    <citation type="journal article" date="2019" name="Int. J. Syst. Evol. Microbiol.">
        <title>The Global Catalogue of Microorganisms (GCM) 10K type strain sequencing project: providing services to taxonomists for standard genome sequencing and annotation.</title>
        <authorList>
            <consortium name="The Broad Institute Genomics Platform"/>
            <consortium name="The Broad Institute Genome Sequencing Center for Infectious Disease"/>
            <person name="Wu L."/>
            <person name="Ma J."/>
        </authorList>
    </citation>
    <scope>NUCLEOTIDE SEQUENCE [LARGE SCALE GENOMIC DNA]</scope>
    <source>
        <strain evidence="13">KACC 12597</strain>
    </source>
</reference>
<feature type="domain" description="Alpha-D-phosphohexomutase alpha/beta/alpha" evidence="10">
    <location>
        <begin position="172"/>
        <end position="269"/>
    </location>
</feature>
<evidence type="ECO:0000313" key="12">
    <source>
        <dbReference type="EMBL" id="MFD2111522.1"/>
    </source>
</evidence>
<comment type="caution">
    <text evidence="12">The sequence shown here is derived from an EMBL/GenBank/DDBJ whole genome shotgun (WGS) entry which is preliminary data.</text>
</comment>
<dbReference type="InterPro" id="IPR005846">
    <property type="entry name" value="A-D-PHexomutase_a/b/a-III"/>
</dbReference>
<dbReference type="RefSeq" id="WP_386025000.1">
    <property type="nucleotide sequence ID" value="NZ_JBHUHX010000015.1"/>
</dbReference>
<comment type="similarity">
    <text evidence="2 7">Belongs to the phosphohexose mutase family.</text>
</comment>
<evidence type="ECO:0000256" key="6">
    <source>
        <dbReference type="ARBA" id="ARBA00023235"/>
    </source>
</evidence>
<dbReference type="Pfam" id="PF02879">
    <property type="entry name" value="PGM_PMM_II"/>
    <property type="match status" value="1"/>
</dbReference>
<dbReference type="PANTHER" id="PTHR42946:SF1">
    <property type="entry name" value="PHOSPHOGLUCOMUTASE (ALPHA-D-GLUCOSE-1,6-BISPHOSPHATE-DEPENDENT)"/>
    <property type="match status" value="1"/>
</dbReference>
<feature type="domain" description="Alpha-D-phosphohexomutase C-terminal" evidence="8">
    <location>
        <begin position="424"/>
        <end position="483"/>
    </location>
</feature>
<evidence type="ECO:0000256" key="5">
    <source>
        <dbReference type="ARBA" id="ARBA00022842"/>
    </source>
</evidence>
<dbReference type="InterPro" id="IPR016055">
    <property type="entry name" value="A-D-PHexomutase_a/b/a-I/II/III"/>
</dbReference>
<gene>
    <name evidence="12" type="ORF">ACFSJC_06690</name>
</gene>
<dbReference type="InterPro" id="IPR016066">
    <property type="entry name" value="A-D-PHexomutase_CS"/>
</dbReference>